<dbReference type="PANTHER" id="PTHR11941">
    <property type="entry name" value="ENOYL-COA HYDRATASE-RELATED"/>
    <property type="match status" value="1"/>
</dbReference>
<dbReference type="Gene3D" id="6.20.390.30">
    <property type="match status" value="1"/>
</dbReference>
<dbReference type="RefSeq" id="WP_106339074.1">
    <property type="nucleotide sequence ID" value="NZ_PVZS01000028.1"/>
</dbReference>
<accession>A0A2T1HNL1</accession>
<dbReference type="OrthoDB" id="9802362at2"/>
<comment type="caution">
    <text evidence="1">The sequence shown here is derived from an EMBL/GenBank/DDBJ whole genome shotgun (WGS) entry which is preliminary data.</text>
</comment>
<gene>
    <name evidence="1" type="ORF">SLNSH_19575</name>
</gene>
<dbReference type="Gene3D" id="3.90.226.10">
    <property type="entry name" value="2-enoyl-CoA Hydratase, Chain A, domain 1"/>
    <property type="match status" value="1"/>
</dbReference>
<dbReference type="AlphaFoldDB" id="A0A2T1HNL1"/>
<evidence type="ECO:0000313" key="2">
    <source>
        <dbReference type="Proteomes" id="UP000239772"/>
    </source>
</evidence>
<dbReference type="PANTHER" id="PTHR11941:SF54">
    <property type="entry name" value="ENOYL-COA HYDRATASE, MITOCHONDRIAL"/>
    <property type="match status" value="1"/>
</dbReference>
<protein>
    <submittedName>
        <fullName evidence="1">Enoyl-CoA hydratase</fullName>
    </submittedName>
</protein>
<name>A0A2T1HNL1_9HYPH</name>
<dbReference type="Pfam" id="PF00378">
    <property type="entry name" value="ECH_1"/>
    <property type="match status" value="1"/>
</dbReference>
<dbReference type="GO" id="GO:0003824">
    <property type="term" value="F:catalytic activity"/>
    <property type="evidence" value="ECO:0007669"/>
    <property type="project" value="UniProtKB-ARBA"/>
</dbReference>
<sequence>MRHPFIERAAPSAAAPTSVVFPTRHHPRDRAAPWLDQHFFDEIEVSWRTGQRAIWGLIKARQAPCFTPSLLRELLRLRDLVEDNLAQPDRSERARYFVLGSKTPRVFNFGGDLRLFSELIRARDAEALRGYAYDCVEAIYRNLGHELPVTSIALVQGDALGGGFEAALSFDVLVAERSAKFALPEIMFNLFPGMGAYALLARRIGPAQAERLILGGLSYTADDLKAMGLVDVVAEDGRGVEAVEAFIAANERSYEARRAIHTLRKRTWPITREELRQATDLWVETAMQLPMEDLRRMGHLRAAQDRRLRAQDRALS</sequence>
<dbReference type="InterPro" id="IPR029045">
    <property type="entry name" value="ClpP/crotonase-like_dom_sf"/>
</dbReference>
<dbReference type="GO" id="GO:0006635">
    <property type="term" value="P:fatty acid beta-oxidation"/>
    <property type="evidence" value="ECO:0007669"/>
    <property type="project" value="TreeGrafter"/>
</dbReference>
<proteinExistence type="predicted"/>
<dbReference type="Proteomes" id="UP000239772">
    <property type="component" value="Unassembled WGS sequence"/>
</dbReference>
<dbReference type="CDD" id="cd06558">
    <property type="entry name" value="crotonase-like"/>
    <property type="match status" value="1"/>
</dbReference>
<dbReference type="EMBL" id="PVZS01000028">
    <property type="protein sequence ID" value="PSC03260.1"/>
    <property type="molecule type" value="Genomic_DNA"/>
</dbReference>
<dbReference type="SUPFAM" id="SSF52096">
    <property type="entry name" value="ClpP/crotonase"/>
    <property type="match status" value="1"/>
</dbReference>
<organism evidence="1 2">
    <name type="scientific">Alsobacter soli</name>
    <dbReference type="NCBI Taxonomy" id="2109933"/>
    <lineage>
        <taxon>Bacteria</taxon>
        <taxon>Pseudomonadati</taxon>
        <taxon>Pseudomonadota</taxon>
        <taxon>Alphaproteobacteria</taxon>
        <taxon>Hyphomicrobiales</taxon>
        <taxon>Alsobacteraceae</taxon>
        <taxon>Alsobacter</taxon>
    </lineage>
</organism>
<dbReference type="InterPro" id="IPR001753">
    <property type="entry name" value="Enoyl-CoA_hydra/iso"/>
</dbReference>
<keyword evidence="2" id="KW-1185">Reference proteome</keyword>
<dbReference type="NCBIfam" id="NF006452">
    <property type="entry name" value="PRK08788.1"/>
    <property type="match status" value="1"/>
</dbReference>
<reference evidence="2" key="1">
    <citation type="submission" date="2018-03" db="EMBL/GenBank/DDBJ databases">
        <authorList>
            <person name="Sun L."/>
            <person name="Liu H."/>
            <person name="Chen W."/>
            <person name="Huang K."/>
            <person name="Liu W."/>
            <person name="Gao X."/>
        </authorList>
    </citation>
    <scope>NUCLEOTIDE SEQUENCE [LARGE SCALE GENOMIC DNA]</scope>
    <source>
        <strain evidence="2">SH9</strain>
    </source>
</reference>
<evidence type="ECO:0000313" key="1">
    <source>
        <dbReference type="EMBL" id="PSC03260.1"/>
    </source>
</evidence>